<name>A0A1E3QF49_LIPST</name>
<gene>
    <name evidence="1" type="ORF">LIPSTDRAFT_67207</name>
</gene>
<dbReference type="OrthoDB" id="10330922at2759"/>
<reference evidence="1 2" key="1">
    <citation type="journal article" date="2016" name="Proc. Natl. Acad. Sci. U.S.A.">
        <title>Comparative genomics of biotechnologically important yeasts.</title>
        <authorList>
            <person name="Riley R."/>
            <person name="Haridas S."/>
            <person name="Wolfe K.H."/>
            <person name="Lopes M.R."/>
            <person name="Hittinger C.T."/>
            <person name="Goeker M."/>
            <person name="Salamov A.A."/>
            <person name="Wisecaver J.H."/>
            <person name="Long T.M."/>
            <person name="Calvey C.H."/>
            <person name="Aerts A.L."/>
            <person name="Barry K.W."/>
            <person name="Choi C."/>
            <person name="Clum A."/>
            <person name="Coughlan A.Y."/>
            <person name="Deshpande S."/>
            <person name="Douglass A.P."/>
            <person name="Hanson S.J."/>
            <person name="Klenk H.-P."/>
            <person name="LaButti K.M."/>
            <person name="Lapidus A."/>
            <person name="Lindquist E.A."/>
            <person name="Lipzen A.M."/>
            <person name="Meier-Kolthoff J.P."/>
            <person name="Ohm R.A."/>
            <person name="Otillar R.P."/>
            <person name="Pangilinan J.L."/>
            <person name="Peng Y."/>
            <person name="Rokas A."/>
            <person name="Rosa C.A."/>
            <person name="Scheuner C."/>
            <person name="Sibirny A.A."/>
            <person name="Slot J.C."/>
            <person name="Stielow J.B."/>
            <person name="Sun H."/>
            <person name="Kurtzman C.P."/>
            <person name="Blackwell M."/>
            <person name="Grigoriev I.V."/>
            <person name="Jeffries T.W."/>
        </authorList>
    </citation>
    <scope>NUCLEOTIDE SEQUENCE [LARGE SCALE GENOMIC DNA]</scope>
    <source>
        <strain evidence="1 2">NRRL Y-11557</strain>
    </source>
</reference>
<organism evidence="1 2">
    <name type="scientific">Lipomyces starkeyi NRRL Y-11557</name>
    <dbReference type="NCBI Taxonomy" id="675824"/>
    <lineage>
        <taxon>Eukaryota</taxon>
        <taxon>Fungi</taxon>
        <taxon>Dikarya</taxon>
        <taxon>Ascomycota</taxon>
        <taxon>Saccharomycotina</taxon>
        <taxon>Lipomycetes</taxon>
        <taxon>Lipomycetales</taxon>
        <taxon>Lipomycetaceae</taxon>
        <taxon>Lipomyces</taxon>
    </lineage>
</organism>
<accession>A0A1E3QF49</accession>
<dbReference type="EMBL" id="KV454289">
    <property type="protein sequence ID" value="ODQ76323.1"/>
    <property type="molecule type" value="Genomic_DNA"/>
</dbReference>
<proteinExistence type="predicted"/>
<keyword evidence="2" id="KW-1185">Reference proteome</keyword>
<protein>
    <submittedName>
        <fullName evidence="1">Uncharacterized protein</fullName>
    </submittedName>
</protein>
<dbReference type="AlphaFoldDB" id="A0A1E3QF49"/>
<dbReference type="Proteomes" id="UP000094385">
    <property type="component" value="Unassembled WGS sequence"/>
</dbReference>
<sequence>MNLFKAGKRQCHEITILDLIGWLLFLITATLHNLRCPHIRNSLRNLKRNILLFIETEANSKLTPARKHNSPADEFAFAPASSVHFNWRVSGRFLVKLIICLSFMLRKYSAKSFFGLSQLSGSILRIFAASAEWVASLLRPHILKLVSEAPPAPPLFRDLPWNKEPWPATLTYYGERQRIKALKRWYANWSAFFDVPHEGRLEVPDHLCTIPGSNSALWTPVTFQMLISHLLLHAGDGADLFTGPTQSPKLYRVATYCGDLLERTRTSNEMDKTTHLDPLILQSLNVTTRDVAAFLKMLLMIFPGGVIGSTEGYIHLVQLVRERASDKQLAMGIATVGDGRERIFISLLTMLRVVVELTTTDAEETTRKLAEVFGTVLLGDIIEALVVAYWQKMFQTENDGSQLRYVVYTEAQNVVETLLTRWEGIAKCLRELY</sequence>
<evidence type="ECO:0000313" key="1">
    <source>
        <dbReference type="EMBL" id="ODQ76323.1"/>
    </source>
</evidence>
<evidence type="ECO:0000313" key="2">
    <source>
        <dbReference type="Proteomes" id="UP000094385"/>
    </source>
</evidence>